<dbReference type="InterPro" id="IPR005486">
    <property type="entry name" value="Glucokinase_regulatory_CS"/>
</dbReference>
<dbReference type="InterPro" id="IPR001347">
    <property type="entry name" value="SIS_dom"/>
</dbReference>
<dbReference type="EC" id="4.2.1.126" evidence="3"/>
<dbReference type="EMBL" id="JBHSAS010000006">
    <property type="protein sequence ID" value="MFC4026576.1"/>
    <property type="molecule type" value="Genomic_DNA"/>
</dbReference>
<dbReference type="SUPFAM" id="SSF53697">
    <property type="entry name" value="SIS domain"/>
    <property type="match status" value="1"/>
</dbReference>
<dbReference type="PANTHER" id="PTHR10088:SF4">
    <property type="entry name" value="GLUCOKINASE REGULATORY PROTEIN"/>
    <property type="match status" value="1"/>
</dbReference>
<dbReference type="NCBIfam" id="TIGR00274">
    <property type="entry name" value="N-acetylmuramic acid 6-phosphate etherase"/>
    <property type="match status" value="1"/>
</dbReference>
<sequence length="274" mass="29669">MEINKPDTEKQSKYNDLEKMNTAELLANINKEDQTIAENVQKQLPEIESLVNVIVENMQKGGRLFYIGAGTSGRLGVLDASECPPTFGVTADMVIGLIAGGDTALRNAVENAEDDKNKAWEDLQEFDISDNDTLVGIAASGTTPYVIGGIKEARKRGISTGCVTCSSGSPLAEVSEFPIEVVTGPEFVTGSTRMKAGTAQKLVLNMISTSTMIKLGKVKGNRMVDMQLSNKKLVGRGTQMIMEELKVAQSEAKELLLKHGSVRNVLINYKKELK</sequence>
<dbReference type="InterPro" id="IPR005488">
    <property type="entry name" value="Etherase_MurQ"/>
</dbReference>
<proteinExistence type="inferred from homology"/>
<comment type="miscellaneous">
    <text evidence="3">A lyase-type mechanism (elimination/hydration) is suggested for the cleavage of the lactyl ether bond of MurNAc 6-phosphate, with the formation of an alpha,beta-unsaturated aldehyde intermediate with (E)-stereochemistry, followed by the syn addition of water to give product.</text>
</comment>
<name>A0ABV8H5W2_9FLAO</name>
<evidence type="ECO:0000313" key="5">
    <source>
        <dbReference type="EMBL" id="MFC4026576.1"/>
    </source>
</evidence>
<dbReference type="Pfam" id="PF22645">
    <property type="entry name" value="GKRP_SIS_N"/>
    <property type="match status" value="1"/>
</dbReference>
<dbReference type="InterPro" id="IPR046348">
    <property type="entry name" value="SIS_dom_sf"/>
</dbReference>
<feature type="domain" description="SIS" evidence="4">
    <location>
        <begin position="54"/>
        <end position="217"/>
    </location>
</feature>
<organism evidence="5 6">
    <name type="scientific">Zunongwangia endophytica</name>
    <dbReference type="NCBI Taxonomy" id="1808945"/>
    <lineage>
        <taxon>Bacteria</taxon>
        <taxon>Pseudomonadati</taxon>
        <taxon>Bacteroidota</taxon>
        <taxon>Flavobacteriia</taxon>
        <taxon>Flavobacteriales</taxon>
        <taxon>Flavobacteriaceae</taxon>
        <taxon>Zunongwangia</taxon>
    </lineage>
</organism>
<feature type="active site" description="Proton donor" evidence="3">
    <location>
        <position position="82"/>
    </location>
</feature>
<feature type="active site" evidence="3">
    <location>
        <position position="113"/>
    </location>
</feature>
<gene>
    <name evidence="3 5" type="primary">murQ</name>
    <name evidence="5" type="ORF">ACFOS1_04110</name>
</gene>
<comment type="pathway">
    <text evidence="3">Amino-sugar metabolism; N-acetylmuramate degradation.</text>
</comment>
<keyword evidence="6" id="KW-1185">Reference proteome</keyword>
<dbReference type="CDD" id="cd05007">
    <property type="entry name" value="SIS_Etherase"/>
    <property type="match status" value="1"/>
</dbReference>
<evidence type="ECO:0000259" key="4">
    <source>
        <dbReference type="PROSITE" id="PS51464"/>
    </source>
</evidence>
<dbReference type="HAMAP" id="MF_00068">
    <property type="entry name" value="MurQ"/>
    <property type="match status" value="1"/>
</dbReference>
<reference evidence="6" key="1">
    <citation type="journal article" date="2019" name="Int. J. Syst. Evol. Microbiol.">
        <title>The Global Catalogue of Microorganisms (GCM) 10K type strain sequencing project: providing services to taxonomists for standard genome sequencing and annotation.</title>
        <authorList>
            <consortium name="The Broad Institute Genomics Platform"/>
            <consortium name="The Broad Institute Genome Sequencing Center for Infectious Disease"/>
            <person name="Wu L."/>
            <person name="Ma J."/>
        </authorList>
    </citation>
    <scope>NUCLEOTIDE SEQUENCE [LARGE SCALE GENOMIC DNA]</scope>
    <source>
        <strain evidence="6">CECT 9128</strain>
    </source>
</reference>
<comment type="subunit">
    <text evidence="3">Homodimer.</text>
</comment>
<dbReference type="Pfam" id="PF20741">
    <property type="entry name" value="GKRP-like_C"/>
    <property type="match status" value="1"/>
</dbReference>
<evidence type="ECO:0000313" key="6">
    <source>
        <dbReference type="Proteomes" id="UP001595793"/>
    </source>
</evidence>
<dbReference type="PANTHER" id="PTHR10088">
    <property type="entry name" value="GLUCOKINASE REGULATORY PROTEIN"/>
    <property type="match status" value="1"/>
</dbReference>
<comment type="caution">
    <text evidence="5">The sequence shown here is derived from an EMBL/GenBank/DDBJ whole genome shotgun (WGS) entry which is preliminary data.</text>
</comment>
<dbReference type="NCBIfam" id="NF009222">
    <property type="entry name" value="PRK12570.1"/>
    <property type="match status" value="1"/>
</dbReference>
<evidence type="ECO:0000256" key="1">
    <source>
        <dbReference type="ARBA" id="ARBA00023239"/>
    </source>
</evidence>
<dbReference type="PROSITE" id="PS51464">
    <property type="entry name" value="SIS"/>
    <property type="match status" value="1"/>
</dbReference>
<dbReference type="PROSITE" id="PS01272">
    <property type="entry name" value="GCKR"/>
    <property type="match status" value="1"/>
</dbReference>
<protein>
    <recommendedName>
        <fullName evidence="3">N-acetylmuramic acid 6-phosphate etherase</fullName>
        <shortName evidence="3">MurNAc-6-P etherase</shortName>
        <ecNumber evidence="3">4.2.1.126</ecNumber>
    </recommendedName>
    <alternativeName>
        <fullName evidence="3">N-acetylmuramic acid 6-phosphate hydrolase</fullName>
    </alternativeName>
    <alternativeName>
        <fullName evidence="3">N-acetylmuramic acid 6-phosphate lyase</fullName>
    </alternativeName>
</protein>
<comment type="catalytic activity">
    <reaction evidence="3">
        <text>N-acetyl-D-muramate 6-phosphate + H2O = N-acetyl-D-glucosamine 6-phosphate + (R)-lactate</text>
        <dbReference type="Rhea" id="RHEA:26410"/>
        <dbReference type="ChEBI" id="CHEBI:15377"/>
        <dbReference type="ChEBI" id="CHEBI:16004"/>
        <dbReference type="ChEBI" id="CHEBI:57513"/>
        <dbReference type="ChEBI" id="CHEBI:58722"/>
        <dbReference type="EC" id="4.2.1.126"/>
    </reaction>
</comment>
<keyword evidence="1 3" id="KW-0456">Lyase</keyword>
<evidence type="ECO:0000256" key="3">
    <source>
        <dbReference type="HAMAP-Rule" id="MF_00068"/>
    </source>
</evidence>
<dbReference type="NCBIfam" id="NF003915">
    <property type="entry name" value="PRK05441.1"/>
    <property type="match status" value="1"/>
</dbReference>
<dbReference type="Gene3D" id="3.40.50.10490">
    <property type="entry name" value="Glucose-6-phosphate isomerase like protein, domain 1"/>
    <property type="match status" value="1"/>
</dbReference>
<evidence type="ECO:0000256" key="2">
    <source>
        <dbReference type="ARBA" id="ARBA00023277"/>
    </source>
</evidence>
<dbReference type="RefSeq" id="WP_290236019.1">
    <property type="nucleotide sequence ID" value="NZ_JAUFPZ010000002.1"/>
</dbReference>
<dbReference type="GO" id="GO:0016829">
    <property type="term" value="F:lyase activity"/>
    <property type="evidence" value="ECO:0007669"/>
    <property type="project" value="UniProtKB-KW"/>
</dbReference>
<accession>A0ABV8H5W2</accession>
<dbReference type="InterPro" id="IPR040190">
    <property type="entry name" value="MURQ/GCKR"/>
</dbReference>
<keyword evidence="2 3" id="KW-0119">Carbohydrate metabolism</keyword>
<comment type="similarity">
    <text evidence="3">Belongs to the GCKR-like family. MurNAc-6-P etherase subfamily.</text>
</comment>
<comment type="function">
    <text evidence="3">Specifically catalyzes the cleavage of the D-lactyl ether substituent of MurNAc 6-phosphate, producing GlcNAc 6-phosphate and D-lactate.</text>
</comment>
<dbReference type="Proteomes" id="UP001595793">
    <property type="component" value="Unassembled WGS sequence"/>
</dbReference>